<dbReference type="InterPro" id="IPR008920">
    <property type="entry name" value="TF_FadR/GntR_C"/>
</dbReference>
<accession>A0A831TBH5</accession>
<dbReference type="PRINTS" id="PR00035">
    <property type="entry name" value="HTHGNTR"/>
</dbReference>
<dbReference type="SMART" id="SM00345">
    <property type="entry name" value="HTH_GNTR"/>
    <property type="match status" value="1"/>
</dbReference>
<dbReference type="InterPro" id="IPR036388">
    <property type="entry name" value="WH-like_DNA-bd_sf"/>
</dbReference>
<dbReference type="Gene3D" id="1.20.120.530">
    <property type="entry name" value="GntR ligand-binding domain-like"/>
    <property type="match status" value="1"/>
</dbReference>
<dbReference type="SMART" id="SM00895">
    <property type="entry name" value="FCD"/>
    <property type="match status" value="1"/>
</dbReference>
<dbReference type="SUPFAM" id="SSF46785">
    <property type="entry name" value="Winged helix' DNA-binding domain"/>
    <property type="match status" value="1"/>
</dbReference>
<evidence type="ECO:0000256" key="4">
    <source>
        <dbReference type="SAM" id="MobiDB-lite"/>
    </source>
</evidence>
<protein>
    <submittedName>
        <fullName evidence="6">GntR family transcriptional regulator</fullName>
    </submittedName>
</protein>
<dbReference type="GO" id="GO:0003700">
    <property type="term" value="F:DNA-binding transcription factor activity"/>
    <property type="evidence" value="ECO:0007669"/>
    <property type="project" value="InterPro"/>
</dbReference>
<proteinExistence type="predicted"/>
<evidence type="ECO:0000256" key="2">
    <source>
        <dbReference type="ARBA" id="ARBA00023125"/>
    </source>
</evidence>
<feature type="region of interest" description="Disordered" evidence="4">
    <location>
        <begin position="221"/>
        <end position="247"/>
    </location>
</feature>
<reference evidence="6" key="1">
    <citation type="journal article" date="2020" name="mSystems">
        <title>Genome- and Community-Level Interaction Insights into Carbon Utilization and Element Cycling Functions of Hydrothermarchaeota in Hydrothermal Sediment.</title>
        <authorList>
            <person name="Zhou Z."/>
            <person name="Liu Y."/>
            <person name="Xu W."/>
            <person name="Pan J."/>
            <person name="Luo Z.H."/>
            <person name="Li M."/>
        </authorList>
    </citation>
    <scope>NUCLEOTIDE SEQUENCE [LARGE SCALE GENOMIC DNA]</scope>
    <source>
        <strain evidence="6">SpSt-210</strain>
    </source>
</reference>
<evidence type="ECO:0000259" key="5">
    <source>
        <dbReference type="PROSITE" id="PS50949"/>
    </source>
</evidence>
<evidence type="ECO:0000256" key="3">
    <source>
        <dbReference type="ARBA" id="ARBA00023163"/>
    </source>
</evidence>
<dbReference type="GO" id="GO:0003677">
    <property type="term" value="F:DNA binding"/>
    <property type="evidence" value="ECO:0007669"/>
    <property type="project" value="UniProtKB-KW"/>
</dbReference>
<keyword evidence="2" id="KW-0238">DNA-binding</keyword>
<keyword evidence="3" id="KW-0804">Transcription</keyword>
<sequence>MDTLPKIPRVIAPTRSTAVQVLREAIAQRLLRPGTRLSERQLATTLGISRPTLREALRELEAEGLLERDELGRLIVAQFDSDMALALYEVREVLEGFAAALFAQRATDDEIAELTLTLDSLAEAVAEDDFRRYLLLKDQFYGLLLAGARNPILESLLKSLQWRFRFLRATSLQAPGRLKVSLAEMREIVEAIQRRDALLADQRSRQHIRNAADAMFSVLDKTGTPSSDVPTDGRRVATRQRGGHRLG</sequence>
<feature type="domain" description="HTH gntR-type" evidence="5">
    <location>
        <begin position="12"/>
        <end position="79"/>
    </location>
</feature>
<dbReference type="InterPro" id="IPR000524">
    <property type="entry name" value="Tscrpt_reg_HTH_GntR"/>
</dbReference>
<dbReference type="Pfam" id="PF00392">
    <property type="entry name" value="GntR"/>
    <property type="match status" value="1"/>
</dbReference>
<comment type="caution">
    <text evidence="6">The sequence shown here is derived from an EMBL/GenBank/DDBJ whole genome shotgun (WGS) entry which is preliminary data.</text>
</comment>
<dbReference type="PANTHER" id="PTHR43537">
    <property type="entry name" value="TRANSCRIPTIONAL REGULATOR, GNTR FAMILY"/>
    <property type="match status" value="1"/>
</dbReference>
<dbReference type="EMBL" id="DSIY01000193">
    <property type="protein sequence ID" value="HEG91378.1"/>
    <property type="molecule type" value="Genomic_DNA"/>
</dbReference>
<dbReference type="PROSITE" id="PS50949">
    <property type="entry name" value="HTH_GNTR"/>
    <property type="match status" value="1"/>
</dbReference>
<dbReference type="InterPro" id="IPR011711">
    <property type="entry name" value="GntR_C"/>
</dbReference>
<evidence type="ECO:0000313" key="6">
    <source>
        <dbReference type="EMBL" id="HEG91378.1"/>
    </source>
</evidence>
<dbReference type="PANTHER" id="PTHR43537:SF24">
    <property type="entry name" value="GLUCONATE OPERON TRANSCRIPTIONAL REPRESSOR"/>
    <property type="match status" value="1"/>
</dbReference>
<name>A0A831TBH5_9BACT</name>
<dbReference type="AlphaFoldDB" id="A0A831TBH5"/>
<dbReference type="Pfam" id="PF07729">
    <property type="entry name" value="FCD"/>
    <property type="match status" value="1"/>
</dbReference>
<keyword evidence="1" id="KW-0805">Transcription regulation</keyword>
<dbReference type="Gene3D" id="1.10.10.10">
    <property type="entry name" value="Winged helix-like DNA-binding domain superfamily/Winged helix DNA-binding domain"/>
    <property type="match status" value="1"/>
</dbReference>
<dbReference type="SUPFAM" id="SSF48008">
    <property type="entry name" value="GntR ligand-binding domain-like"/>
    <property type="match status" value="1"/>
</dbReference>
<gene>
    <name evidence="6" type="ORF">ENP34_08040</name>
</gene>
<evidence type="ECO:0000256" key="1">
    <source>
        <dbReference type="ARBA" id="ARBA00023015"/>
    </source>
</evidence>
<dbReference type="CDD" id="cd07377">
    <property type="entry name" value="WHTH_GntR"/>
    <property type="match status" value="1"/>
</dbReference>
<feature type="compositionally biased region" description="Basic residues" evidence="4">
    <location>
        <begin position="236"/>
        <end position="247"/>
    </location>
</feature>
<dbReference type="InterPro" id="IPR036390">
    <property type="entry name" value="WH_DNA-bd_sf"/>
</dbReference>
<organism evidence="6">
    <name type="scientific">Thermorudis peleae</name>
    <dbReference type="NCBI Taxonomy" id="1382356"/>
    <lineage>
        <taxon>Bacteria</taxon>
        <taxon>Pseudomonadati</taxon>
        <taxon>Thermomicrobiota</taxon>
        <taxon>Thermomicrobia</taxon>
        <taxon>Thermomicrobia incertae sedis</taxon>
        <taxon>Thermorudis</taxon>
    </lineage>
</organism>